<organism evidence="2 3">
    <name type="scientific">Jiangella alba</name>
    <dbReference type="NCBI Taxonomy" id="561176"/>
    <lineage>
        <taxon>Bacteria</taxon>
        <taxon>Bacillati</taxon>
        <taxon>Actinomycetota</taxon>
        <taxon>Actinomycetes</taxon>
        <taxon>Jiangellales</taxon>
        <taxon>Jiangellaceae</taxon>
        <taxon>Jiangella</taxon>
    </lineage>
</organism>
<keyword evidence="3" id="KW-1185">Reference proteome</keyword>
<sequence length="168" mass="18182">MSADGPSGGGLPSEATLREFVTALQDVAQAITRHGTEPHDDRRRGDRDRPASVAQRRTAFDYRVLGALTGRFAPDDLLVTARRFQDKDRERVELQPLPATAARVAVHAAGETKPELLGIDRGSGSAGTVTLNRTRGKDIVRLEVWNGAGHLIRLGPRLPRLPAPTPVD</sequence>
<gene>
    <name evidence="2" type="ORF">SAMN04488561_0084</name>
</gene>
<dbReference type="RefSeq" id="WP_069113972.1">
    <property type="nucleotide sequence ID" value="NZ_FNUC01000001.1"/>
</dbReference>
<dbReference type="STRING" id="561176.SAMN04488561_0084"/>
<evidence type="ECO:0000256" key="1">
    <source>
        <dbReference type="SAM" id="MobiDB-lite"/>
    </source>
</evidence>
<dbReference type="Proteomes" id="UP000181980">
    <property type="component" value="Unassembled WGS sequence"/>
</dbReference>
<dbReference type="OrthoDB" id="5187055at2"/>
<feature type="region of interest" description="Disordered" evidence="1">
    <location>
        <begin position="27"/>
        <end position="53"/>
    </location>
</feature>
<reference evidence="3" key="1">
    <citation type="submission" date="2016-10" db="EMBL/GenBank/DDBJ databases">
        <authorList>
            <person name="Varghese N."/>
            <person name="Submissions S."/>
        </authorList>
    </citation>
    <scope>NUCLEOTIDE SEQUENCE [LARGE SCALE GENOMIC DNA]</scope>
    <source>
        <strain evidence="3">DSM 45237</strain>
    </source>
</reference>
<feature type="compositionally biased region" description="Basic and acidic residues" evidence="1">
    <location>
        <begin position="34"/>
        <end position="50"/>
    </location>
</feature>
<accession>A0A1H5C1V5</accession>
<evidence type="ECO:0000313" key="2">
    <source>
        <dbReference type="EMBL" id="SED60616.1"/>
    </source>
</evidence>
<name>A0A1H5C1V5_9ACTN</name>
<protein>
    <submittedName>
        <fullName evidence="2">Uncharacterized protein</fullName>
    </submittedName>
</protein>
<proteinExistence type="predicted"/>
<evidence type="ECO:0000313" key="3">
    <source>
        <dbReference type="Proteomes" id="UP000181980"/>
    </source>
</evidence>
<dbReference type="AlphaFoldDB" id="A0A1H5C1V5"/>
<dbReference type="EMBL" id="FNUC01000001">
    <property type="protein sequence ID" value="SED60616.1"/>
    <property type="molecule type" value="Genomic_DNA"/>
</dbReference>